<name>A0A562ZSW8_9BURK</name>
<protein>
    <submittedName>
        <fullName evidence="2">Uncharacterized protein</fullName>
    </submittedName>
</protein>
<evidence type="ECO:0000313" key="2">
    <source>
        <dbReference type="EMBL" id="TWO71456.1"/>
    </source>
</evidence>
<comment type="caution">
    <text evidence="2">The sequence shown here is derived from an EMBL/GenBank/DDBJ whole genome shotgun (WGS) entry which is preliminary data.</text>
</comment>
<gene>
    <name evidence="2" type="ORF">FN976_11105</name>
</gene>
<dbReference type="RefSeq" id="WP_145893067.1">
    <property type="nucleotide sequence ID" value="NZ_VOBQ01000008.1"/>
</dbReference>
<keyword evidence="3" id="KW-1185">Reference proteome</keyword>
<sequence>MSKIYIQILAGLTVAAGAAAALAQNTVAAKFAGATVNLVIPKGHCVIPREDQLGALHYKLQEDGNQGRNQVAILFADCAEWAQRKANPALLLNHHGNYLFQLTQGQERLLPVTATRADIVKIYLDHELKSGGANNQDISERLKEKIAKSSVPSPELQGNVNLGLIDRDERAAYMGVGGTFNYDGKPVRFVGVTGATTTRAVPTTINLYGPAASGNPFRELLAQQRELVRRFVAANE</sequence>
<keyword evidence="1" id="KW-0732">Signal</keyword>
<evidence type="ECO:0000313" key="3">
    <source>
        <dbReference type="Proteomes" id="UP000318199"/>
    </source>
</evidence>
<accession>A0A562ZSW8</accession>
<dbReference type="EMBL" id="VOBQ01000008">
    <property type="protein sequence ID" value="TWO71456.1"/>
    <property type="molecule type" value="Genomic_DNA"/>
</dbReference>
<reference evidence="2 3" key="1">
    <citation type="submission" date="2019-07" db="EMBL/GenBank/DDBJ databases">
        <title>Caenimonas sedimenti sp. nov., isolated from activated sludge.</title>
        <authorList>
            <person name="Xu J."/>
        </authorList>
    </citation>
    <scope>NUCLEOTIDE SEQUENCE [LARGE SCALE GENOMIC DNA]</scope>
    <source>
        <strain evidence="2 3">HX-9-20</strain>
    </source>
</reference>
<organism evidence="2 3">
    <name type="scientific">Caenimonas sedimenti</name>
    <dbReference type="NCBI Taxonomy" id="2596921"/>
    <lineage>
        <taxon>Bacteria</taxon>
        <taxon>Pseudomonadati</taxon>
        <taxon>Pseudomonadota</taxon>
        <taxon>Betaproteobacteria</taxon>
        <taxon>Burkholderiales</taxon>
        <taxon>Comamonadaceae</taxon>
        <taxon>Caenimonas</taxon>
    </lineage>
</organism>
<feature type="signal peptide" evidence="1">
    <location>
        <begin position="1"/>
        <end position="23"/>
    </location>
</feature>
<proteinExistence type="predicted"/>
<feature type="chain" id="PRO_5021981077" evidence="1">
    <location>
        <begin position="24"/>
        <end position="236"/>
    </location>
</feature>
<dbReference type="AlphaFoldDB" id="A0A562ZSW8"/>
<evidence type="ECO:0000256" key="1">
    <source>
        <dbReference type="SAM" id="SignalP"/>
    </source>
</evidence>
<dbReference type="Proteomes" id="UP000318199">
    <property type="component" value="Unassembled WGS sequence"/>
</dbReference>